<reference evidence="2" key="1">
    <citation type="journal article" date="2020" name="mSystems">
        <title>Genome- and Community-Level Interaction Insights into Carbon Utilization and Element Cycling Functions of Hydrothermarchaeota in Hydrothermal Sediment.</title>
        <authorList>
            <person name="Zhou Z."/>
            <person name="Liu Y."/>
            <person name="Xu W."/>
            <person name="Pan J."/>
            <person name="Luo Z.H."/>
            <person name="Li M."/>
        </authorList>
    </citation>
    <scope>NUCLEOTIDE SEQUENCE [LARGE SCALE GENOMIC DNA]</scope>
    <source>
        <strain evidence="2">SpSt-508</strain>
    </source>
</reference>
<evidence type="ECO:0000259" key="1">
    <source>
        <dbReference type="Pfam" id="PF01568"/>
    </source>
</evidence>
<dbReference type="InterPro" id="IPR006657">
    <property type="entry name" value="MoPterin_dinucl-bd_dom"/>
</dbReference>
<accession>A0A7C4LML8</accession>
<dbReference type="Pfam" id="PF01568">
    <property type="entry name" value="Molydop_binding"/>
    <property type="match status" value="1"/>
</dbReference>
<sequence length="115" mass="12328">MSSFILIPGRTSDQGCGISEGKFQDKYQREINTLQMAPGDMRRLGLNEGDRVRLTSAHGQVEVAVTAAKADELPEGLLFIAYGDVSSRLMGGDTHGSGMPTSKGLDVELEVLKTT</sequence>
<proteinExistence type="predicted"/>
<dbReference type="AlphaFoldDB" id="A0A7C4LML8"/>
<dbReference type="InterPro" id="IPR009010">
    <property type="entry name" value="Asp_de-COase-like_dom_sf"/>
</dbReference>
<name>A0A7C4LML8_9PLAN</name>
<protein>
    <submittedName>
        <fullName evidence="2">Formylmethanofuran dehydrogenase</fullName>
    </submittedName>
</protein>
<dbReference type="SUPFAM" id="SSF50692">
    <property type="entry name" value="ADC-like"/>
    <property type="match status" value="1"/>
</dbReference>
<gene>
    <name evidence="2" type="ORF">ENS64_15320</name>
</gene>
<evidence type="ECO:0000313" key="2">
    <source>
        <dbReference type="EMBL" id="HGT40613.1"/>
    </source>
</evidence>
<dbReference type="GO" id="GO:0016491">
    <property type="term" value="F:oxidoreductase activity"/>
    <property type="evidence" value="ECO:0007669"/>
    <property type="project" value="InterPro"/>
</dbReference>
<feature type="domain" description="Molybdopterin dinucleotide-binding" evidence="1">
    <location>
        <begin position="4"/>
        <end position="86"/>
    </location>
</feature>
<organism evidence="2">
    <name type="scientific">Schlesneria paludicola</name>
    <dbReference type="NCBI Taxonomy" id="360056"/>
    <lineage>
        <taxon>Bacteria</taxon>
        <taxon>Pseudomonadati</taxon>
        <taxon>Planctomycetota</taxon>
        <taxon>Planctomycetia</taxon>
        <taxon>Planctomycetales</taxon>
        <taxon>Planctomycetaceae</taxon>
        <taxon>Schlesneria</taxon>
    </lineage>
</organism>
<dbReference type="GO" id="GO:0043546">
    <property type="term" value="F:molybdopterin cofactor binding"/>
    <property type="evidence" value="ECO:0007669"/>
    <property type="project" value="InterPro"/>
</dbReference>
<dbReference type="EMBL" id="DSVQ01000018">
    <property type="protein sequence ID" value="HGT40613.1"/>
    <property type="molecule type" value="Genomic_DNA"/>
</dbReference>
<dbReference type="Gene3D" id="2.40.40.20">
    <property type="match status" value="1"/>
</dbReference>
<comment type="caution">
    <text evidence="2">The sequence shown here is derived from an EMBL/GenBank/DDBJ whole genome shotgun (WGS) entry which is preliminary data.</text>
</comment>